<keyword evidence="1 2" id="KW-0808">Transferase</keyword>
<sequence length="397" mass="42164">MALLSGVRVVELGQILAAPFAAEILGDLGADVIKVEKPKGGDDARGWGPPYWEGDAALFHQMNRNKRSVVLDLKTPQGLQSIVALIGTADVFVHNLRPGAAEALGLGAKALREKYPSLVYADIGAFGHKGPLNKRPGYELLVQAFSGVMSITGEPGGMPVRTGPSINDLGAGMWAAIGILAALNNRARTGEGCLLQTSLFETALCWAGIPIANHLASGARPERMGSGHPSVVPYGAFPTATGPLIVAAGNDRLFARLAEALGNPQWAQDDRFARNDGRVRARTALENLIAGALAQRPRDEWISLFEAKGIPCAPIMEIPEALAHPQTLSLEIMQDTPDSETIKLVGLPLSINGKRPAPRRRRLELGADTADVLQALKTDQRCGRTQPKTLAGNETSK</sequence>
<dbReference type="KEGG" id="pstg:E8M01_31645"/>
<dbReference type="Proteomes" id="UP000298781">
    <property type="component" value="Chromosome"/>
</dbReference>
<name>A0A4D7BCP8_9HYPH</name>
<keyword evidence="3" id="KW-1185">Reference proteome</keyword>
<proteinExistence type="predicted"/>
<dbReference type="EMBL" id="CP039690">
    <property type="protein sequence ID" value="QCI68383.1"/>
    <property type="molecule type" value="Genomic_DNA"/>
</dbReference>
<dbReference type="InterPro" id="IPR050483">
    <property type="entry name" value="CoA-transferase_III_domain"/>
</dbReference>
<dbReference type="InterPro" id="IPR003673">
    <property type="entry name" value="CoA-Trfase_fam_III"/>
</dbReference>
<dbReference type="OrthoDB" id="7457784at2"/>
<organism evidence="2 3">
    <name type="scientific">Phreatobacter stygius</name>
    <dbReference type="NCBI Taxonomy" id="1940610"/>
    <lineage>
        <taxon>Bacteria</taxon>
        <taxon>Pseudomonadati</taxon>
        <taxon>Pseudomonadota</taxon>
        <taxon>Alphaproteobacteria</taxon>
        <taxon>Hyphomicrobiales</taxon>
        <taxon>Phreatobacteraceae</taxon>
        <taxon>Phreatobacter</taxon>
    </lineage>
</organism>
<gene>
    <name evidence="2" type="ORF">E8M01_31645</name>
</gene>
<evidence type="ECO:0000313" key="3">
    <source>
        <dbReference type="Proteomes" id="UP000298781"/>
    </source>
</evidence>
<accession>A0A4D7BCP8</accession>
<reference evidence="2 3" key="1">
    <citation type="submission" date="2019-04" db="EMBL/GenBank/DDBJ databases">
        <title>Phreatobacter aquaticus sp. nov.</title>
        <authorList>
            <person name="Choi A."/>
        </authorList>
    </citation>
    <scope>NUCLEOTIDE SEQUENCE [LARGE SCALE GENOMIC DNA]</scope>
    <source>
        <strain evidence="2 3">KCTC 52518</strain>
    </source>
</reference>
<dbReference type="InterPro" id="IPR023606">
    <property type="entry name" value="CoA-Trfase_III_dom_1_sf"/>
</dbReference>
<dbReference type="Gene3D" id="3.40.50.10540">
    <property type="entry name" value="Crotonobetainyl-coa:carnitine coa-transferase, domain 1"/>
    <property type="match status" value="1"/>
</dbReference>
<dbReference type="PANTHER" id="PTHR48207">
    <property type="entry name" value="SUCCINATE--HYDROXYMETHYLGLUTARATE COA-TRANSFERASE"/>
    <property type="match status" value="1"/>
</dbReference>
<dbReference type="GO" id="GO:0008410">
    <property type="term" value="F:CoA-transferase activity"/>
    <property type="evidence" value="ECO:0007669"/>
    <property type="project" value="TreeGrafter"/>
</dbReference>
<evidence type="ECO:0000313" key="2">
    <source>
        <dbReference type="EMBL" id="QCI68383.1"/>
    </source>
</evidence>
<dbReference type="SUPFAM" id="SSF89796">
    <property type="entry name" value="CoA-transferase family III (CaiB/BaiF)"/>
    <property type="match status" value="1"/>
</dbReference>
<protein>
    <submittedName>
        <fullName evidence="2">CoA transferase</fullName>
    </submittedName>
</protein>
<dbReference type="RefSeq" id="WP_136963802.1">
    <property type="nucleotide sequence ID" value="NZ_CP039690.1"/>
</dbReference>
<evidence type="ECO:0000256" key="1">
    <source>
        <dbReference type="ARBA" id="ARBA00022679"/>
    </source>
</evidence>
<dbReference type="InterPro" id="IPR044855">
    <property type="entry name" value="CoA-Trfase_III_dom3_sf"/>
</dbReference>
<dbReference type="PANTHER" id="PTHR48207:SF3">
    <property type="entry name" value="SUCCINATE--HYDROXYMETHYLGLUTARATE COA-TRANSFERASE"/>
    <property type="match status" value="1"/>
</dbReference>
<dbReference type="Pfam" id="PF02515">
    <property type="entry name" value="CoA_transf_3"/>
    <property type="match status" value="1"/>
</dbReference>
<dbReference type="AlphaFoldDB" id="A0A4D7BCP8"/>
<dbReference type="Gene3D" id="3.30.1540.10">
    <property type="entry name" value="formyl-coa transferase, domain 3"/>
    <property type="match status" value="1"/>
</dbReference>